<dbReference type="PANTHER" id="PTHR45418:SF1">
    <property type="entry name" value="CANCER_TESTIS ANTIGEN 55"/>
    <property type="match status" value="1"/>
</dbReference>
<evidence type="ECO:0000259" key="13">
    <source>
        <dbReference type="Pfam" id="PF13086"/>
    </source>
</evidence>
<dbReference type="GO" id="GO:0016787">
    <property type="term" value="F:hydrolase activity"/>
    <property type="evidence" value="ECO:0007669"/>
    <property type="project" value="UniProtKB-KW"/>
</dbReference>
<protein>
    <recommendedName>
        <fullName evidence="3">RNA helicase</fullName>
        <ecNumber evidence="3">3.6.4.13</ecNumber>
    </recommendedName>
</protein>
<feature type="domain" description="Helicase MOV-10 Ig-like" evidence="16">
    <location>
        <begin position="122"/>
        <end position="244"/>
    </location>
</feature>
<dbReference type="InterPro" id="IPR047187">
    <property type="entry name" value="SF1_C_Upf1"/>
</dbReference>
<evidence type="ECO:0000256" key="7">
    <source>
        <dbReference type="ARBA" id="ARBA00022806"/>
    </source>
</evidence>
<feature type="non-terminal residue" evidence="19">
    <location>
        <position position="967"/>
    </location>
</feature>
<dbReference type="InterPro" id="IPR049079">
    <property type="entry name" value="Mov-10_helical"/>
</dbReference>
<keyword evidence="20" id="KW-1185">Reference proteome</keyword>
<dbReference type="InterPro" id="IPR049080">
    <property type="entry name" value="MOV-10-like_beta-barrel"/>
</dbReference>
<dbReference type="InterPro" id="IPR041677">
    <property type="entry name" value="DNA2/NAM7_AAA_11"/>
</dbReference>
<feature type="region of interest" description="Disordered" evidence="12">
    <location>
        <begin position="89"/>
        <end position="118"/>
    </location>
</feature>
<comment type="subcellular location">
    <subcellularLocation>
        <location evidence="1">Cytoplasm</location>
        <location evidence="1">P-body</location>
    </subcellularLocation>
</comment>
<organism evidence="19 20">
    <name type="scientific">Galbula dea</name>
    <dbReference type="NCBI Taxonomy" id="1109041"/>
    <lineage>
        <taxon>Eukaryota</taxon>
        <taxon>Metazoa</taxon>
        <taxon>Chordata</taxon>
        <taxon>Craniata</taxon>
        <taxon>Vertebrata</taxon>
        <taxon>Euteleostomi</taxon>
        <taxon>Archelosauria</taxon>
        <taxon>Archosauria</taxon>
        <taxon>Dinosauria</taxon>
        <taxon>Saurischia</taxon>
        <taxon>Theropoda</taxon>
        <taxon>Coelurosauria</taxon>
        <taxon>Aves</taxon>
        <taxon>Neognathae</taxon>
        <taxon>Neoaves</taxon>
        <taxon>Telluraves</taxon>
        <taxon>Coraciimorphae</taxon>
        <taxon>Piciformes</taxon>
        <taxon>Galbulidae</taxon>
        <taxon>Galbula</taxon>
    </lineage>
</organism>
<dbReference type="FunFam" id="3.40.50.300:FF:001941">
    <property type="entry name" value="Mov10 RISC complex RNA helicase"/>
    <property type="match status" value="1"/>
</dbReference>
<sequence>MPRFSLPKTQQCGDRFVQFLQDTSREQETRRDTLRSIYNQEFRDRTDTRMPNFSSVLYALRVNHRVQVRGESVHFKKERKRVVVADQYRRPRRNPEVLASAPATGQTNSSSQQVPQSRAKQWAEFIRGKHGVEIVSEHDKDKGNIRFPVVPNKPQTISIVVQNRGAEAVTLQRCQPRRPSRELSFTDEQGATQGQSLLLHPGATYPIQVRCLTTCNGFFHAVLVFEFTKEQHEPFSIGRYVAAVAESQLAKDLGPSSPFQPYQDSLHRPVTVVTEDGIPPHSPLENELEREIALRTYQYPKRLKDTIRLGPNASANTSWADMQSLLEAPLDSGNYEKKFQLLLHLEEIQMEVDIHRYDMQDVSMSQDRTLLVLHVPGVAESRPSVLKGDHLFVHLSSERDRSPLVQYKGYVHGVEMEKVRLGFSSKLLDKFVNNMRFDVTFTFSRLPLRVQHRAAALAMQRGLSSLLFPSTSCNKSLFPGTFQPRWFNRKLQENEEQCRAVTHIVTGVSRPAPYLIFGPPGTGKTVTVVESIKQVWRHFKDARILACAPSNSAADLLCQRLLEHITPQDIYRLMASSRYYQEVPADVRPCCNWDDRQSCYVYPKKAQLGRYRILITTLVPAGRLVSANFPPGFFSHVFIDECGQAVEPESVVAIAGLLTAMDQDTNPNGGQLVLAGDPQQLGPILRSPLAIKHGLGTSLLERLMLHNPLYKKSSGGYNPQFVTKLLWNYRSHEDILRIPNELFYDSELKACESLELDVRNLYCAWEELPKKGFPIIFHGVCGENQREAKSPSFFNTSEIEVLVDYLKKLLQSRGKRGCPKISPKEIGIISPYRKQVEKIRRAITSLDPDLRALPDITLLKVGSVEQFQGQERCVILISTVRSCSEYLHLDETFNLGFLKNPKRFNVAITRAKALLIVVGNPVVLSKDHHWRRFLRYCREKGGYTGYSYEDDSPAEDGLAADLHALHL</sequence>
<keyword evidence="6" id="KW-0378">Hydrolase</keyword>
<dbReference type="EC" id="3.6.4.13" evidence="3"/>
<evidence type="ECO:0000256" key="5">
    <source>
        <dbReference type="ARBA" id="ARBA00022741"/>
    </source>
</evidence>
<evidence type="ECO:0000259" key="18">
    <source>
        <dbReference type="Pfam" id="PF21635"/>
    </source>
</evidence>
<feature type="domain" description="Helicase MOV-10 helical" evidence="18">
    <location>
        <begin position="294"/>
        <end position="356"/>
    </location>
</feature>
<feature type="domain" description="DNA2/NAM7 helicase-like C-terminal" evidence="14">
    <location>
        <begin position="696"/>
        <end position="920"/>
    </location>
</feature>
<evidence type="ECO:0000259" key="14">
    <source>
        <dbReference type="Pfam" id="PF13087"/>
    </source>
</evidence>
<dbReference type="Pfam" id="PF21632">
    <property type="entry name" value="MOV-10_N"/>
    <property type="match status" value="1"/>
</dbReference>
<reference evidence="19 20" key="1">
    <citation type="submission" date="2019-09" db="EMBL/GenBank/DDBJ databases">
        <title>Bird 10,000 Genomes (B10K) Project - Family phase.</title>
        <authorList>
            <person name="Zhang G."/>
        </authorList>
    </citation>
    <scope>NUCLEOTIDE SEQUENCE [LARGE SCALE GENOMIC DNA]</scope>
    <source>
        <strain evidence="19">B10K-DU-001-62</strain>
        <tissue evidence="19">Muscle</tissue>
    </source>
</reference>
<dbReference type="GO" id="GO:0031047">
    <property type="term" value="P:regulatory ncRNA-mediated gene silencing"/>
    <property type="evidence" value="ECO:0007669"/>
    <property type="project" value="UniProtKB-KW"/>
</dbReference>
<comment type="caution">
    <text evidence="19">The sequence shown here is derived from an EMBL/GenBank/DDBJ whole genome shotgun (WGS) entry which is preliminary data.</text>
</comment>
<dbReference type="InterPro" id="IPR027417">
    <property type="entry name" value="P-loop_NTPase"/>
</dbReference>
<dbReference type="Pfam" id="PF13086">
    <property type="entry name" value="AAA_11"/>
    <property type="match status" value="2"/>
</dbReference>
<dbReference type="GO" id="GO:0032574">
    <property type="term" value="F:5'-3' RNA helicase activity"/>
    <property type="evidence" value="ECO:0007669"/>
    <property type="project" value="InterPro"/>
</dbReference>
<keyword evidence="10" id="KW-0943">RNA-mediated gene silencing</keyword>
<evidence type="ECO:0000313" key="19">
    <source>
        <dbReference type="EMBL" id="NXI35384.1"/>
    </source>
</evidence>
<dbReference type="OrthoDB" id="6513042at2759"/>
<feature type="domain" description="Helicase MOV-10 N-terminal" evidence="15">
    <location>
        <begin position="11"/>
        <end position="75"/>
    </location>
</feature>
<evidence type="ECO:0000256" key="8">
    <source>
        <dbReference type="ARBA" id="ARBA00022840"/>
    </source>
</evidence>
<comment type="similarity">
    <text evidence="2">Belongs to the DNA2/NAM7 helicase family. SDE3 subfamily.</text>
</comment>
<evidence type="ECO:0000256" key="11">
    <source>
        <dbReference type="ARBA" id="ARBA00047984"/>
    </source>
</evidence>
<dbReference type="CDD" id="cd18038">
    <property type="entry name" value="DEXXQc_Helz-like"/>
    <property type="match status" value="1"/>
</dbReference>
<comment type="catalytic activity">
    <reaction evidence="11">
        <text>ATP + H2O = ADP + phosphate + H(+)</text>
        <dbReference type="Rhea" id="RHEA:13065"/>
        <dbReference type="ChEBI" id="CHEBI:15377"/>
        <dbReference type="ChEBI" id="CHEBI:15378"/>
        <dbReference type="ChEBI" id="CHEBI:30616"/>
        <dbReference type="ChEBI" id="CHEBI:43474"/>
        <dbReference type="ChEBI" id="CHEBI:456216"/>
        <dbReference type="EC" id="3.6.4.13"/>
    </reaction>
</comment>
<dbReference type="PANTHER" id="PTHR45418">
    <property type="entry name" value="CANCER/TESTIS ANTIGEN 55"/>
    <property type="match status" value="1"/>
</dbReference>
<feature type="domain" description="DNA2/NAM7 helicase helicase" evidence="13">
    <location>
        <begin position="494"/>
        <end position="577"/>
    </location>
</feature>
<evidence type="ECO:0000259" key="16">
    <source>
        <dbReference type="Pfam" id="PF21633"/>
    </source>
</evidence>
<dbReference type="Pfam" id="PF21635">
    <property type="entry name" value="Mov-10_helical"/>
    <property type="match status" value="1"/>
</dbReference>
<dbReference type="Pfam" id="PF21634">
    <property type="entry name" value="MOV-10_beta-barrel"/>
    <property type="match status" value="1"/>
</dbReference>
<keyword evidence="7 19" id="KW-0347">Helicase</keyword>
<feature type="compositionally biased region" description="Polar residues" evidence="12">
    <location>
        <begin position="103"/>
        <end position="118"/>
    </location>
</feature>
<evidence type="ECO:0000256" key="4">
    <source>
        <dbReference type="ARBA" id="ARBA00022490"/>
    </source>
</evidence>
<evidence type="ECO:0000256" key="3">
    <source>
        <dbReference type="ARBA" id="ARBA00012552"/>
    </source>
</evidence>
<feature type="domain" description="DNA2/NAM7 helicase helicase" evidence="13">
    <location>
        <begin position="608"/>
        <end position="687"/>
    </location>
</feature>
<evidence type="ECO:0000259" key="17">
    <source>
        <dbReference type="Pfam" id="PF21634"/>
    </source>
</evidence>
<dbReference type="GO" id="GO:0005524">
    <property type="term" value="F:ATP binding"/>
    <property type="evidence" value="ECO:0007669"/>
    <property type="project" value="UniProtKB-KW"/>
</dbReference>
<evidence type="ECO:0000256" key="2">
    <source>
        <dbReference type="ARBA" id="ARBA00005601"/>
    </source>
</evidence>
<dbReference type="Pfam" id="PF13087">
    <property type="entry name" value="AAA_12"/>
    <property type="match status" value="1"/>
</dbReference>
<keyword evidence="5" id="KW-0547">Nucleotide-binding</keyword>
<dbReference type="Gene3D" id="3.40.50.300">
    <property type="entry name" value="P-loop containing nucleotide triphosphate hydrolases"/>
    <property type="match status" value="2"/>
</dbReference>
<dbReference type="AlphaFoldDB" id="A0A7K9SGT3"/>
<evidence type="ECO:0000256" key="10">
    <source>
        <dbReference type="ARBA" id="ARBA00023158"/>
    </source>
</evidence>
<dbReference type="EMBL" id="VWZX01000996">
    <property type="protein sequence ID" value="NXI35384.1"/>
    <property type="molecule type" value="Genomic_DNA"/>
</dbReference>
<gene>
    <name evidence="19" type="primary">Sde3</name>
    <name evidence="19" type="ORF">GALDEA_R04507</name>
</gene>
<dbReference type="GO" id="GO:0003723">
    <property type="term" value="F:RNA binding"/>
    <property type="evidence" value="ECO:0007669"/>
    <property type="project" value="UniProtKB-KW"/>
</dbReference>
<keyword evidence="8" id="KW-0067">ATP-binding</keyword>
<dbReference type="InterPro" id="IPR049075">
    <property type="entry name" value="MOV-10_N"/>
</dbReference>
<dbReference type="InterPro" id="IPR049077">
    <property type="entry name" value="MOV-10_Ig-like"/>
</dbReference>
<evidence type="ECO:0000259" key="15">
    <source>
        <dbReference type="Pfam" id="PF21632"/>
    </source>
</evidence>
<evidence type="ECO:0000313" key="20">
    <source>
        <dbReference type="Proteomes" id="UP000566440"/>
    </source>
</evidence>
<evidence type="ECO:0000256" key="12">
    <source>
        <dbReference type="SAM" id="MobiDB-lite"/>
    </source>
</evidence>
<feature type="non-terminal residue" evidence="19">
    <location>
        <position position="1"/>
    </location>
</feature>
<feature type="domain" description="Helicase MOV-10-like beta-barrel" evidence="17">
    <location>
        <begin position="357"/>
        <end position="441"/>
    </location>
</feature>
<dbReference type="SUPFAM" id="SSF52540">
    <property type="entry name" value="P-loop containing nucleoside triphosphate hydrolases"/>
    <property type="match status" value="1"/>
</dbReference>
<dbReference type="InterPro" id="IPR041679">
    <property type="entry name" value="DNA2/NAM7-like_C"/>
</dbReference>
<dbReference type="GO" id="GO:0000932">
    <property type="term" value="C:P-body"/>
    <property type="evidence" value="ECO:0007669"/>
    <property type="project" value="UniProtKB-SubCell"/>
</dbReference>
<evidence type="ECO:0000256" key="9">
    <source>
        <dbReference type="ARBA" id="ARBA00022884"/>
    </source>
</evidence>
<dbReference type="CDD" id="cd18808">
    <property type="entry name" value="SF1_C_Upf1"/>
    <property type="match status" value="1"/>
</dbReference>
<dbReference type="FunFam" id="3.40.50.300:FF:000608">
    <property type="entry name" value="Mov10 RISC complex RNA helicase"/>
    <property type="match status" value="1"/>
</dbReference>
<dbReference type="Proteomes" id="UP000566440">
    <property type="component" value="Unassembled WGS sequence"/>
</dbReference>
<evidence type="ECO:0000256" key="6">
    <source>
        <dbReference type="ARBA" id="ARBA00022801"/>
    </source>
</evidence>
<accession>A0A7K9SGT3</accession>
<dbReference type="Pfam" id="PF21633">
    <property type="entry name" value="MOV-10_Ig-like"/>
    <property type="match status" value="1"/>
</dbReference>
<name>A0A7K9SGT3_9PICI</name>
<keyword evidence="4" id="KW-0963">Cytoplasm</keyword>
<proteinExistence type="inferred from homology"/>
<evidence type="ECO:0000256" key="1">
    <source>
        <dbReference type="ARBA" id="ARBA00004201"/>
    </source>
</evidence>
<dbReference type="InterPro" id="IPR026122">
    <property type="entry name" value="MOV-10/SDE3_DEXXQ/H-box"/>
</dbReference>
<keyword evidence="9" id="KW-0694">RNA-binding</keyword>